<organism evidence="1 2">
    <name type="scientific">Pristionchus fissidentatus</name>
    <dbReference type="NCBI Taxonomy" id="1538716"/>
    <lineage>
        <taxon>Eukaryota</taxon>
        <taxon>Metazoa</taxon>
        <taxon>Ecdysozoa</taxon>
        <taxon>Nematoda</taxon>
        <taxon>Chromadorea</taxon>
        <taxon>Rhabditida</taxon>
        <taxon>Rhabditina</taxon>
        <taxon>Diplogasteromorpha</taxon>
        <taxon>Diplogasteroidea</taxon>
        <taxon>Neodiplogasteridae</taxon>
        <taxon>Pristionchus</taxon>
    </lineage>
</organism>
<comment type="caution">
    <text evidence="1">The sequence shown here is derived from an EMBL/GenBank/DDBJ whole genome shotgun (WGS) entry which is preliminary data.</text>
</comment>
<reference evidence="1" key="1">
    <citation type="submission" date="2023-10" db="EMBL/GenBank/DDBJ databases">
        <title>Genome assembly of Pristionchus species.</title>
        <authorList>
            <person name="Yoshida K."/>
            <person name="Sommer R.J."/>
        </authorList>
    </citation>
    <scope>NUCLEOTIDE SEQUENCE</scope>
    <source>
        <strain evidence="1">RS5133</strain>
    </source>
</reference>
<feature type="non-terminal residue" evidence="1">
    <location>
        <position position="1"/>
    </location>
</feature>
<protein>
    <submittedName>
        <fullName evidence="1">Uncharacterized protein</fullName>
    </submittedName>
</protein>
<evidence type="ECO:0000313" key="1">
    <source>
        <dbReference type="EMBL" id="GMT10896.1"/>
    </source>
</evidence>
<dbReference type="AlphaFoldDB" id="A0AAV5UWJ9"/>
<gene>
    <name evidence="1" type="ORF">PFISCL1PPCAC_2193</name>
</gene>
<evidence type="ECO:0000313" key="2">
    <source>
        <dbReference type="Proteomes" id="UP001432322"/>
    </source>
</evidence>
<dbReference type="Proteomes" id="UP001432322">
    <property type="component" value="Unassembled WGS sequence"/>
</dbReference>
<accession>A0AAV5UWJ9</accession>
<feature type="non-terminal residue" evidence="1">
    <location>
        <position position="120"/>
    </location>
</feature>
<keyword evidence="2" id="KW-1185">Reference proteome</keyword>
<sequence>KRNHPQIPPGICDSIQSKTDFKRRYGGFNMPLAVSLCPVILEELGEKGFEGIVETALDLSRPQFFHPKEFEELLIHLRPIYPNVVANSLVKLSKIIKNEFIVAQMIARASNGLDVDNTEQ</sequence>
<name>A0AAV5UWJ9_9BILA</name>
<proteinExistence type="predicted"/>
<dbReference type="EMBL" id="BTSY01000001">
    <property type="protein sequence ID" value="GMT10896.1"/>
    <property type="molecule type" value="Genomic_DNA"/>
</dbReference>